<feature type="non-terminal residue" evidence="1">
    <location>
        <position position="1"/>
    </location>
</feature>
<accession>A0A151HC96</accession>
<evidence type="ECO:0000313" key="2">
    <source>
        <dbReference type="Proteomes" id="UP000075225"/>
    </source>
</evidence>
<gene>
    <name evidence="1" type="ORF">TGPRC2_425280</name>
</gene>
<comment type="caution">
    <text evidence="1">The sequence shown here is derived from an EMBL/GenBank/DDBJ whole genome shotgun (WGS) entry which is preliminary data.</text>
</comment>
<name>A0A151HC96_TOXGO</name>
<dbReference type="Proteomes" id="UP000075225">
    <property type="component" value="Unassembled WGS sequence"/>
</dbReference>
<dbReference type="VEuPathDB" id="ToxoDB:TGPRC2_425280"/>
<proteinExistence type="predicted"/>
<sequence>PPAPLPLPDASDAGPGDVLPDRAPVDFSVSCVSAIPARSFPLPLPGFSHTGPAVVLLSRTPVCLPVSFVSEAPVSLLGVLLCSIISVFTYLASPNPPLVGMAGFRSSGSSLTSTCVAMALEPSSAEPFELGGGGEGDRGRRPLFMSTCSVTICLVCCGCLVGSGAGDVTGSGCWVGVGELPSTR</sequence>
<dbReference type="EMBL" id="AHZP02001567">
    <property type="protein sequence ID" value="KYK66924.1"/>
    <property type="molecule type" value="Genomic_DNA"/>
</dbReference>
<protein>
    <submittedName>
        <fullName evidence="1">Uncharacterized protein</fullName>
    </submittedName>
</protein>
<evidence type="ECO:0000313" key="1">
    <source>
        <dbReference type="EMBL" id="KYK66924.1"/>
    </source>
</evidence>
<reference evidence="2" key="1">
    <citation type="submission" date="2016-03" db="EMBL/GenBank/DDBJ databases">
        <authorList>
            <person name="Sibley D."/>
            <person name="Venepally P."/>
            <person name="Karamycheva S."/>
            <person name="Hadjithomas M."/>
            <person name="Khan A."/>
            <person name="Brunk B."/>
            <person name="Roos D."/>
            <person name="Caler E."/>
            <person name="Lorenzi H."/>
        </authorList>
    </citation>
    <scope>NUCLEOTIDE SEQUENCE [LARGE SCALE GENOMIC DNA]</scope>
    <source>
        <strain evidence="2">TgCatPRC2</strain>
    </source>
</reference>
<dbReference type="AlphaFoldDB" id="A0A151HC96"/>
<organism evidence="1 2">
    <name type="scientific">Toxoplasma gondii TgCatPRC2</name>
    <dbReference type="NCBI Taxonomy" id="1130821"/>
    <lineage>
        <taxon>Eukaryota</taxon>
        <taxon>Sar</taxon>
        <taxon>Alveolata</taxon>
        <taxon>Apicomplexa</taxon>
        <taxon>Conoidasida</taxon>
        <taxon>Coccidia</taxon>
        <taxon>Eucoccidiorida</taxon>
        <taxon>Eimeriorina</taxon>
        <taxon>Sarcocystidae</taxon>
        <taxon>Toxoplasma</taxon>
    </lineage>
</organism>